<proteinExistence type="predicted"/>
<protein>
    <submittedName>
        <fullName evidence="1">Uncharacterized protein</fullName>
    </submittedName>
</protein>
<keyword evidence="2" id="KW-1185">Reference proteome</keyword>
<dbReference type="Proteomes" id="UP000289886">
    <property type="component" value="Unassembled WGS sequence"/>
</dbReference>
<organism evidence="1 2">
    <name type="scientific">Acipenser ruthenus</name>
    <name type="common">Sterlet sturgeon</name>
    <dbReference type="NCBI Taxonomy" id="7906"/>
    <lineage>
        <taxon>Eukaryota</taxon>
        <taxon>Metazoa</taxon>
        <taxon>Chordata</taxon>
        <taxon>Craniata</taxon>
        <taxon>Vertebrata</taxon>
        <taxon>Euteleostomi</taxon>
        <taxon>Actinopterygii</taxon>
        <taxon>Chondrostei</taxon>
        <taxon>Acipenseriformes</taxon>
        <taxon>Acipenseridae</taxon>
        <taxon>Acipenser</taxon>
    </lineage>
</organism>
<accession>A0A444UG03</accession>
<dbReference type="EMBL" id="SCEB01214634">
    <property type="protein sequence ID" value="RXM34117.1"/>
    <property type="molecule type" value="Genomic_DNA"/>
</dbReference>
<dbReference type="AlphaFoldDB" id="A0A444UG03"/>
<name>A0A444UG03_ACIRT</name>
<sequence length="80" mass="9021">MRSKWSTGSTFSNNMEEFQTGEETTFVVDEISTIIKEVRRRLCCPLLAKSYKNVAAVYCFVVLLRISAPPSNEHLTAAFS</sequence>
<reference evidence="1 2" key="1">
    <citation type="submission" date="2019-01" db="EMBL/GenBank/DDBJ databases">
        <title>Draft Genome and Complete Hox-Cluster Characterization of the Sterlet Sturgeon (Acipenser ruthenus).</title>
        <authorList>
            <person name="Wei Q."/>
        </authorList>
    </citation>
    <scope>NUCLEOTIDE SEQUENCE [LARGE SCALE GENOMIC DNA]</scope>
    <source>
        <strain evidence="1">WHYD16114868_AA</strain>
        <tissue evidence="1">Blood</tissue>
    </source>
</reference>
<comment type="caution">
    <text evidence="1">The sequence shown here is derived from an EMBL/GenBank/DDBJ whole genome shotgun (WGS) entry which is preliminary data.</text>
</comment>
<evidence type="ECO:0000313" key="2">
    <source>
        <dbReference type="Proteomes" id="UP000289886"/>
    </source>
</evidence>
<gene>
    <name evidence="1" type="ORF">EOD39_4962</name>
</gene>
<evidence type="ECO:0000313" key="1">
    <source>
        <dbReference type="EMBL" id="RXM34117.1"/>
    </source>
</evidence>